<dbReference type="EMBL" id="CP032514">
    <property type="protein sequence ID" value="AYD90999.1"/>
    <property type="molecule type" value="Genomic_DNA"/>
</dbReference>
<evidence type="ECO:0000256" key="1">
    <source>
        <dbReference type="ARBA" id="ARBA00004496"/>
    </source>
</evidence>
<dbReference type="SUPFAM" id="SSF52794">
    <property type="entry name" value="PTS system IIB component-like"/>
    <property type="match status" value="1"/>
</dbReference>
<evidence type="ECO:0000256" key="3">
    <source>
        <dbReference type="ARBA" id="ARBA00022490"/>
    </source>
</evidence>
<dbReference type="CDD" id="cd00211">
    <property type="entry name" value="PTS_IIA_fru"/>
    <property type="match status" value="1"/>
</dbReference>
<keyword evidence="4" id="KW-0597">Phosphoprotein</keyword>
<gene>
    <name evidence="13" type="ORF">D5R93_11505</name>
</gene>
<dbReference type="Pfam" id="PF00359">
    <property type="entry name" value="PTS_EIIA_2"/>
    <property type="match status" value="1"/>
</dbReference>
<dbReference type="Proteomes" id="UP000273001">
    <property type="component" value="Chromosome"/>
</dbReference>
<evidence type="ECO:0000256" key="10">
    <source>
        <dbReference type="ARBA" id="ARBA00042072"/>
    </source>
</evidence>
<dbReference type="Pfam" id="PF02302">
    <property type="entry name" value="PTS_IIB"/>
    <property type="match status" value="1"/>
</dbReference>
<dbReference type="InterPro" id="IPR003501">
    <property type="entry name" value="PTS_EIIB_2/3"/>
</dbReference>
<evidence type="ECO:0000313" key="14">
    <source>
        <dbReference type="Proteomes" id="UP000273001"/>
    </source>
</evidence>
<keyword evidence="14" id="KW-1185">Reference proteome</keyword>
<evidence type="ECO:0000256" key="2">
    <source>
        <dbReference type="ARBA" id="ARBA00022448"/>
    </source>
</evidence>
<dbReference type="PANTHER" id="PTHR36203:SF1">
    <property type="entry name" value="ASCORBATE-SPECIFIC PTS SYSTEM EIIA COMPONENT"/>
    <property type="match status" value="1"/>
</dbReference>
<evidence type="ECO:0000256" key="11">
    <source>
        <dbReference type="SAM" id="MobiDB-lite"/>
    </source>
</evidence>
<dbReference type="Gene3D" id="3.40.50.2300">
    <property type="match status" value="1"/>
</dbReference>
<dbReference type="CDD" id="cd05563">
    <property type="entry name" value="PTS_IIB_ascorbate"/>
    <property type="match status" value="1"/>
</dbReference>
<comment type="function">
    <text evidence="8">The phosphoenolpyruvate-dependent sugar phosphotransferase system (sugar PTS), a major carbohydrate active transport system, catalyzes the phosphorylation of incoming sugar substrates concomitantly with their translocation across the cell membrane. The enzyme II UlaABC PTS system is involved in ascorbate transport.</text>
</comment>
<dbReference type="PANTHER" id="PTHR36203">
    <property type="entry name" value="ASCORBATE-SPECIFIC PTS SYSTEM EIIA COMPONENT"/>
    <property type="match status" value="1"/>
</dbReference>
<accession>A0ABN5PST8</accession>
<keyword evidence="3" id="KW-0963">Cytoplasm</keyword>
<dbReference type="InterPro" id="IPR051351">
    <property type="entry name" value="Ascorbate-PTS_EIIA_comp"/>
</dbReference>
<feature type="region of interest" description="Disordered" evidence="11">
    <location>
        <begin position="128"/>
        <end position="192"/>
    </location>
</feature>
<evidence type="ECO:0000259" key="12">
    <source>
        <dbReference type="PROSITE" id="PS51094"/>
    </source>
</evidence>
<keyword evidence="5" id="KW-0808">Transferase</keyword>
<name>A0ABN5PST8_9ACTO</name>
<sequence length="290" mass="30135">MPTLVDTRSVRLHATASDWREAIREAGDALVAAGACASSYTEAMIRSVEEHGPYIVLSPGLALPHARPDNSVTRTALSYVRLTSPVAFGHETNDPVRVVMALAAADGTAHLRALADLATVLADPQRRHRLDNASTPAEVLDALRPPQARPPAGRSTEAAGGTDSPEGADGEGDPGTAEGTADASSSTGSTETTVASTGLVLTVCGNGLGTSLFLKNTLEQVLDTWGWLPYLRVEATDTISARGRAKDADLLLTSGAIAQALGDPGTPVEVIEDFTSLTEVDAALRRTYAV</sequence>
<dbReference type="SUPFAM" id="SSF55804">
    <property type="entry name" value="Phoshotransferase/anion transport protein"/>
    <property type="match status" value="1"/>
</dbReference>
<protein>
    <recommendedName>
        <fullName evidence="9">Ascorbate-specific PTS system EIIA component</fullName>
    </recommendedName>
    <alternativeName>
        <fullName evidence="10">Ascorbate-specific phosphotransferase enzyme IIA component</fullName>
    </alternativeName>
</protein>
<organism evidence="13 14">
    <name type="scientific">Actinomyces lilanjuaniae</name>
    <dbReference type="NCBI Taxonomy" id="2321394"/>
    <lineage>
        <taxon>Bacteria</taxon>
        <taxon>Bacillati</taxon>
        <taxon>Actinomycetota</taxon>
        <taxon>Actinomycetes</taxon>
        <taxon>Actinomycetales</taxon>
        <taxon>Actinomycetaceae</taxon>
        <taxon>Actinomyces</taxon>
    </lineage>
</organism>
<dbReference type="InterPro" id="IPR036095">
    <property type="entry name" value="PTS_EIIB-like_sf"/>
</dbReference>
<proteinExistence type="predicted"/>
<evidence type="ECO:0000313" key="13">
    <source>
        <dbReference type="EMBL" id="AYD90999.1"/>
    </source>
</evidence>
<evidence type="ECO:0000256" key="5">
    <source>
        <dbReference type="ARBA" id="ARBA00022679"/>
    </source>
</evidence>
<dbReference type="PROSITE" id="PS51094">
    <property type="entry name" value="PTS_EIIA_TYPE_2"/>
    <property type="match status" value="1"/>
</dbReference>
<dbReference type="InterPro" id="IPR002178">
    <property type="entry name" value="PTS_EIIA_type-2_dom"/>
</dbReference>
<evidence type="ECO:0000256" key="9">
    <source>
        <dbReference type="ARBA" id="ARBA00041175"/>
    </source>
</evidence>
<keyword evidence="2" id="KW-0813">Transport</keyword>
<keyword evidence="7" id="KW-0418">Kinase</keyword>
<evidence type="ECO:0000256" key="6">
    <source>
        <dbReference type="ARBA" id="ARBA00022683"/>
    </source>
</evidence>
<evidence type="ECO:0000256" key="8">
    <source>
        <dbReference type="ARBA" id="ARBA00037387"/>
    </source>
</evidence>
<feature type="compositionally biased region" description="Low complexity" evidence="11">
    <location>
        <begin position="175"/>
        <end position="192"/>
    </location>
</feature>
<dbReference type="Gene3D" id="3.40.930.10">
    <property type="entry name" value="Mannitol-specific EII, Chain A"/>
    <property type="match status" value="1"/>
</dbReference>
<evidence type="ECO:0000256" key="4">
    <source>
        <dbReference type="ARBA" id="ARBA00022553"/>
    </source>
</evidence>
<keyword evidence="6" id="KW-0598">Phosphotransferase system</keyword>
<evidence type="ECO:0000256" key="7">
    <source>
        <dbReference type="ARBA" id="ARBA00022777"/>
    </source>
</evidence>
<comment type="subcellular location">
    <subcellularLocation>
        <location evidence="1">Cytoplasm</location>
    </subcellularLocation>
</comment>
<reference evidence="13 14" key="1">
    <citation type="submission" date="2018-09" db="EMBL/GenBank/DDBJ databases">
        <authorList>
            <person name="Li J."/>
        </authorList>
    </citation>
    <scope>NUCLEOTIDE SEQUENCE [LARGE SCALE GENOMIC DNA]</scope>
    <source>
        <strain evidence="13 14">2129</strain>
    </source>
</reference>
<dbReference type="InterPro" id="IPR016152">
    <property type="entry name" value="PTrfase/Anion_transptr"/>
</dbReference>
<keyword evidence="13" id="KW-0762">Sugar transport</keyword>
<feature type="domain" description="PTS EIIA type-2" evidence="12">
    <location>
        <begin position="3"/>
        <end position="146"/>
    </location>
</feature>